<organism evidence="4 5">
    <name type="scientific">Curtobacterium citreum</name>
    <dbReference type="NCBI Taxonomy" id="2036"/>
    <lineage>
        <taxon>Bacteria</taxon>
        <taxon>Bacillati</taxon>
        <taxon>Actinomycetota</taxon>
        <taxon>Actinomycetes</taxon>
        <taxon>Micrococcales</taxon>
        <taxon>Microbacteriaceae</taxon>
        <taxon>Curtobacterium</taxon>
    </lineage>
</organism>
<proteinExistence type="predicted"/>
<reference evidence="4 5" key="1">
    <citation type="submission" date="2020-05" db="EMBL/GenBank/DDBJ databases">
        <title>Genome Sequencing of Type Strains.</title>
        <authorList>
            <person name="Lemaire J.F."/>
            <person name="Inderbitzin P."/>
            <person name="Gregorio O.A."/>
            <person name="Collins S.B."/>
            <person name="Wespe N."/>
            <person name="Knight-Connoni V."/>
        </authorList>
    </citation>
    <scope>NUCLEOTIDE SEQUENCE [LARGE SCALE GENOMIC DNA]</scope>
    <source>
        <strain evidence="4 5">DSM 20512</strain>
    </source>
</reference>
<dbReference type="RefSeq" id="WP_175325761.1">
    <property type="nucleotide sequence ID" value="NZ_BAAAWP010000001.1"/>
</dbReference>
<evidence type="ECO:0000313" key="4">
    <source>
        <dbReference type="EMBL" id="NUU27930.1"/>
    </source>
</evidence>
<evidence type="ECO:0000256" key="2">
    <source>
        <dbReference type="PROSITE-ProRule" id="PRU00252"/>
    </source>
</evidence>
<comment type="caution">
    <text evidence="4">The sequence shown here is derived from an EMBL/GenBank/DDBJ whole genome shotgun (WGS) entry which is preliminary data.</text>
</comment>
<name>A0A850DUU9_9MICO</name>
<dbReference type="Gene3D" id="2.40.50.140">
    <property type="entry name" value="Nucleic acid-binding proteins"/>
    <property type="match status" value="1"/>
</dbReference>
<dbReference type="InterPro" id="IPR000424">
    <property type="entry name" value="Primosome_PriB/ssb"/>
</dbReference>
<dbReference type="SUPFAM" id="SSF50249">
    <property type="entry name" value="Nucleic acid-binding proteins"/>
    <property type="match status" value="1"/>
</dbReference>
<dbReference type="GO" id="GO:0003697">
    <property type="term" value="F:single-stranded DNA binding"/>
    <property type="evidence" value="ECO:0007669"/>
    <property type="project" value="InterPro"/>
</dbReference>
<sequence>MSKATMTVEGWAVQPRDNRTQAGNRVVSVRVAHSWSKKLDTGGYENVGGTTWAEAAFWGADADYVASRVTKGTYVTLSGDPEVQTYEGRDGVGVTVILRNPTIGIDDRRSRVDGQSGRGAAVGNPAAAGTPREPWSPQTGGQQNQGWPTQQPGQQGGGAQGQDIWSQPNGDYQDETPF</sequence>
<accession>A0A850DUU9</accession>
<evidence type="ECO:0000313" key="5">
    <source>
        <dbReference type="Proteomes" id="UP000539146"/>
    </source>
</evidence>
<dbReference type="Pfam" id="PF00436">
    <property type="entry name" value="SSB"/>
    <property type="match status" value="1"/>
</dbReference>
<dbReference type="AlphaFoldDB" id="A0A850DUU9"/>
<dbReference type="EMBL" id="JABMCG010000095">
    <property type="protein sequence ID" value="NUU27930.1"/>
    <property type="molecule type" value="Genomic_DNA"/>
</dbReference>
<keyword evidence="1 2" id="KW-0238">DNA-binding</keyword>
<feature type="compositionally biased region" description="Low complexity" evidence="3">
    <location>
        <begin position="137"/>
        <end position="153"/>
    </location>
</feature>
<dbReference type="PROSITE" id="PS50935">
    <property type="entry name" value="SSB"/>
    <property type="match status" value="1"/>
</dbReference>
<gene>
    <name evidence="4" type="ORF">HP467_07370</name>
</gene>
<evidence type="ECO:0000256" key="3">
    <source>
        <dbReference type="SAM" id="MobiDB-lite"/>
    </source>
</evidence>
<evidence type="ECO:0000256" key="1">
    <source>
        <dbReference type="ARBA" id="ARBA00023125"/>
    </source>
</evidence>
<dbReference type="Proteomes" id="UP000539146">
    <property type="component" value="Unassembled WGS sequence"/>
</dbReference>
<feature type="region of interest" description="Disordered" evidence="3">
    <location>
        <begin position="106"/>
        <end position="178"/>
    </location>
</feature>
<dbReference type="InterPro" id="IPR012340">
    <property type="entry name" value="NA-bd_OB-fold"/>
</dbReference>
<protein>
    <submittedName>
        <fullName evidence="4">Single-stranded DNA-binding protein</fullName>
    </submittedName>
</protein>